<protein>
    <submittedName>
        <fullName evidence="1">Uncharacterized protein</fullName>
    </submittedName>
</protein>
<gene>
    <name evidence="1" type="ORF">E9232_002523</name>
</gene>
<keyword evidence="2" id="KW-1185">Reference proteome</keyword>
<dbReference type="Proteomes" id="UP001262410">
    <property type="component" value="Unassembled WGS sequence"/>
</dbReference>
<dbReference type="RefSeq" id="WP_309794395.1">
    <property type="nucleotide sequence ID" value="NZ_JAVDPW010000004.1"/>
</dbReference>
<sequence length="103" mass="11103">MRIANISPGPRFLYAQGQARLIEPGAVADLDLTEAEIANARQQVEAGLLAWADRPRNPDAPTVVHKRFGQYHIVGVDGEVLQAGPFSKVEAEAELARMLGRGA</sequence>
<name>A0ABU1JN11_9PROT</name>
<evidence type="ECO:0000313" key="1">
    <source>
        <dbReference type="EMBL" id="MDR6290002.1"/>
    </source>
</evidence>
<proteinExistence type="predicted"/>
<organism evidence="1 2">
    <name type="scientific">Inquilinus ginsengisoli</name>
    <dbReference type="NCBI Taxonomy" id="363840"/>
    <lineage>
        <taxon>Bacteria</taxon>
        <taxon>Pseudomonadati</taxon>
        <taxon>Pseudomonadota</taxon>
        <taxon>Alphaproteobacteria</taxon>
        <taxon>Rhodospirillales</taxon>
        <taxon>Rhodospirillaceae</taxon>
        <taxon>Inquilinus</taxon>
    </lineage>
</organism>
<accession>A0ABU1JN11</accession>
<evidence type="ECO:0000313" key="2">
    <source>
        <dbReference type="Proteomes" id="UP001262410"/>
    </source>
</evidence>
<dbReference type="EMBL" id="JAVDPW010000004">
    <property type="protein sequence ID" value="MDR6290002.1"/>
    <property type="molecule type" value="Genomic_DNA"/>
</dbReference>
<comment type="caution">
    <text evidence="1">The sequence shown here is derived from an EMBL/GenBank/DDBJ whole genome shotgun (WGS) entry which is preliminary data.</text>
</comment>
<reference evidence="1 2" key="1">
    <citation type="submission" date="2023-07" db="EMBL/GenBank/DDBJ databases">
        <title>Sorghum-associated microbial communities from plants grown in Nebraska, USA.</title>
        <authorList>
            <person name="Schachtman D."/>
        </authorList>
    </citation>
    <scope>NUCLEOTIDE SEQUENCE [LARGE SCALE GENOMIC DNA]</scope>
    <source>
        <strain evidence="1 2">584</strain>
    </source>
</reference>